<accession>A0ABS5ZW92</accession>
<dbReference type="InterPro" id="IPR004564">
    <property type="entry name" value="OM_lipoprot_carrier_LolA-like"/>
</dbReference>
<dbReference type="Gene3D" id="2.50.20.10">
    <property type="entry name" value="Lipoprotein localisation LolA/LolB/LppX"/>
    <property type="match status" value="1"/>
</dbReference>
<feature type="signal peptide" evidence="2">
    <location>
        <begin position="1"/>
        <end position="19"/>
    </location>
</feature>
<organism evidence="3 4">
    <name type="scientific">Acidithiobacillus sulfurivorans</name>
    <dbReference type="NCBI Taxonomy" id="1958756"/>
    <lineage>
        <taxon>Bacteria</taxon>
        <taxon>Pseudomonadati</taxon>
        <taxon>Pseudomonadota</taxon>
        <taxon>Acidithiobacillia</taxon>
        <taxon>Acidithiobacillales</taxon>
        <taxon>Acidithiobacillaceae</taxon>
        <taxon>Acidithiobacillus</taxon>
    </lineage>
</organism>
<proteinExistence type="predicted"/>
<dbReference type="InterPro" id="IPR029046">
    <property type="entry name" value="LolA/LolB/LppX"/>
</dbReference>
<dbReference type="CDD" id="cd16325">
    <property type="entry name" value="LolA"/>
    <property type="match status" value="1"/>
</dbReference>
<keyword evidence="4" id="KW-1185">Reference proteome</keyword>
<keyword evidence="3" id="KW-0449">Lipoprotein</keyword>
<protein>
    <submittedName>
        <fullName evidence="3">Outer membrane lipoprotein carrier protein LolA</fullName>
    </submittedName>
</protein>
<evidence type="ECO:0000313" key="4">
    <source>
        <dbReference type="Proteomes" id="UP000755654"/>
    </source>
</evidence>
<feature type="chain" id="PRO_5046506119" evidence="2">
    <location>
        <begin position="20"/>
        <end position="185"/>
    </location>
</feature>
<comment type="caution">
    <text evidence="3">The sequence shown here is derived from an EMBL/GenBank/DDBJ whole genome shotgun (WGS) entry which is preliminary data.</text>
</comment>
<sequence>MIIMAFMGLSVMLASDADAAEWNVNQLMQSLAHAQPDHATFVEKKFLNILEKPIESYGKMQFIAPDGLEMHTIEPKNEVMLIHGDILSIDHHDIHLQDHPELLAFVDSIRGVLTGNQQMLEQYFYLFLKGDKKSWTLTLRPRQKKLAGLIRYIQVDGSNSSITSINTLKMNNDRSLITIISSGTP</sequence>
<dbReference type="EMBL" id="JAAOMP010000037">
    <property type="protein sequence ID" value="MBU2759444.1"/>
    <property type="molecule type" value="Genomic_DNA"/>
</dbReference>
<dbReference type="Pfam" id="PF19574">
    <property type="entry name" value="LolA_3"/>
    <property type="match status" value="1"/>
</dbReference>
<reference evidence="3 4" key="1">
    <citation type="journal article" date="2021" name="ISME J.">
        <title>Genomic evolution of the class Acidithiobacillia: deep-branching Proteobacteria living in extreme acidic conditions.</title>
        <authorList>
            <person name="Moya-Beltran A."/>
            <person name="Beard S."/>
            <person name="Rojas-Villalobos C."/>
            <person name="Issotta F."/>
            <person name="Gallardo Y."/>
            <person name="Ulloa R."/>
            <person name="Giaveno A."/>
            <person name="Degli Esposti M."/>
            <person name="Johnson D.B."/>
            <person name="Quatrini R."/>
        </authorList>
    </citation>
    <scope>NUCLEOTIDE SEQUENCE [LARGE SCALE GENOMIC DNA]</scope>
    <source>
        <strain evidence="3 4">RW2</strain>
    </source>
</reference>
<dbReference type="SUPFAM" id="SSF89392">
    <property type="entry name" value="Prokaryotic lipoproteins and lipoprotein localization factors"/>
    <property type="match status" value="1"/>
</dbReference>
<gene>
    <name evidence="3" type="ORF">HAP95_04575</name>
</gene>
<name>A0ABS5ZW92_9PROT</name>
<evidence type="ECO:0000256" key="2">
    <source>
        <dbReference type="SAM" id="SignalP"/>
    </source>
</evidence>
<evidence type="ECO:0000256" key="1">
    <source>
        <dbReference type="ARBA" id="ARBA00022729"/>
    </source>
</evidence>
<evidence type="ECO:0000313" key="3">
    <source>
        <dbReference type="EMBL" id="MBU2759444.1"/>
    </source>
</evidence>
<keyword evidence="1 2" id="KW-0732">Signal</keyword>
<dbReference type="Proteomes" id="UP000755654">
    <property type="component" value="Unassembled WGS sequence"/>
</dbReference>